<sequence length="210" mass="24479">MKFLNLWLIILNTKTMILPIVGYGHPVLRKVGEDVTEEHPDLKETITNMYETMYNAYGVGLAAPQVGKALRLFVIDTTPFSEDEDLEASKQQELKGFKRTFINAKMLKEEGEEWCFNEGCLSIPDVREDVYRNPKITIEYCEEDFVMKTEVFEGLIARVIQHEYDHIEGILFTDKISSLKKRLIQKKLKNITEGKTFQDYRMRFIAKKGR</sequence>
<organism evidence="5 6">
    <name type="scientific">Flavobacterium degerlachei</name>
    <dbReference type="NCBI Taxonomy" id="229203"/>
    <lineage>
        <taxon>Bacteria</taxon>
        <taxon>Pseudomonadati</taxon>
        <taxon>Bacteroidota</taxon>
        <taxon>Flavobacteriia</taxon>
        <taxon>Flavobacteriales</taxon>
        <taxon>Flavobacteriaceae</taxon>
        <taxon>Flavobacterium</taxon>
    </lineage>
</organism>
<dbReference type="Gene3D" id="3.90.45.10">
    <property type="entry name" value="Peptide deformylase"/>
    <property type="match status" value="1"/>
</dbReference>
<dbReference type="GO" id="GO:0046872">
    <property type="term" value="F:metal ion binding"/>
    <property type="evidence" value="ECO:0007669"/>
    <property type="project" value="UniProtKB-KW"/>
</dbReference>
<feature type="binding site" evidence="4">
    <location>
        <position position="120"/>
    </location>
    <ligand>
        <name>Fe cation</name>
        <dbReference type="ChEBI" id="CHEBI:24875"/>
    </ligand>
</feature>
<evidence type="ECO:0000256" key="2">
    <source>
        <dbReference type="ARBA" id="ARBA00022723"/>
    </source>
</evidence>
<dbReference type="PANTHER" id="PTHR10458:SF22">
    <property type="entry name" value="PEPTIDE DEFORMYLASE"/>
    <property type="match status" value="1"/>
</dbReference>
<reference evidence="6" key="1">
    <citation type="submission" date="2016-10" db="EMBL/GenBank/DDBJ databases">
        <authorList>
            <person name="Varghese N."/>
            <person name="Submissions S."/>
        </authorList>
    </citation>
    <scope>NUCLEOTIDE SEQUENCE [LARGE SCALE GENOMIC DNA]</scope>
    <source>
        <strain evidence="6">DSM 15718</strain>
    </source>
</reference>
<keyword evidence="2 4" id="KW-0479">Metal-binding</keyword>
<name>A0A1H3A649_9FLAO</name>
<gene>
    <name evidence="4" type="primary">def</name>
    <name evidence="5" type="ORF">SAMN05444338_108135</name>
</gene>
<dbReference type="PRINTS" id="PR01576">
    <property type="entry name" value="PDEFORMYLASE"/>
</dbReference>
<dbReference type="PIRSF" id="PIRSF004749">
    <property type="entry name" value="Pep_def"/>
    <property type="match status" value="1"/>
</dbReference>
<dbReference type="SUPFAM" id="SSF56420">
    <property type="entry name" value="Peptide deformylase"/>
    <property type="match status" value="1"/>
</dbReference>
<keyword evidence="6" id="KW-1185">Reference proteome</keyword>
<feature type="binding site" evidence="4">
    <location>
        <position position="166"/>
    </location>
    <ligand>
        <name>Fe cation</name>
        <dbReference type="ChEBI" id="CHEBI:24875"/>
    </ligand>
</feature>
<feature type="binding site" evidence="4">
    <location>
        <position position="162"/>
    </location>
    <ligand>
        <name>Fe cation</name>
        <dbReference type="ChEBI" id="CHEBI:24875"/>
    </ligand>
</feature>
<keyword evidence="4" id="KW-0648">Protein biosynthesis</keyword>
<dbReference type="GO" id="GO:0042586">
    <property type="term" value="F:peptide deformylase activity"/>
    <property type="evidence" value="ECO:0007669"/>
    <property type="project" value="UniProtKB-UniRule"/>
</dbReference>
<dbReference type="EMBL" id="FNMV01000008">
    <property type="protein sequence ID" value="SDX25202.1"/>
    <property type="molecule type" value="Genomic_DNA"/>
</dbReference>
<comment type="function">
    <text evidence="4">Removes the formyl group from the N-terminal Met of newly synthesized proteins. Requires at least a dipeptide for an efficient rate of reaction. N-terminal L-methionine is a prerequisite for activity but the enzyme has broad specificity at other positions.</text>
</comment>
<dbReference type="Proteomes" id="UP000198569">
    <property type="component" value="Unassembled WGS sequence"/>
</dbReference>
<comment type="catalytic activity">
    <reaction evidence="4">
        <text>N-terminal N-formyl-L-methionyl-[peptide] + H2O = N-terminal L-methionyl-[peptide] + formate</text>
        <dbReference type="Rhea" id="RHEA:24420"/>
        <dbReference type="Rhea" id="RHEA-COMP:10639"/>
        <dbReference type="Rhea" id="RHEA-COMP:10640"/>
        <dbReference type="ChEBI" id="CHEBI:15377"/>
        <dbReference type="ChEBI" id="CHEBI:15740"/>
        <dbReference type="ChEBI" id="CHEBI:49298"/>
        <dbReference type="ChEBI" id="CHEBI:64731"/>
        <dbReference type="EC" id="3.5.1.88"/>
    </reaction>
</comment>
<keyword evidence="4" id="KW-0408">Iron</keyword>
<dbReference type="EC" id="3.5.1.88" evidence="4"/>
<dbReference type="InterPro" id="IPR023635">
    <property type="entry name" value="Peptide_deformylase"/>
</dbReference>
<evidence type="ECO:0000256" key="3">
    <source>
        <dbReference type="ARBA" id="ARBA00022801"/>
    </source>
</evidence>
<dbReference type="PANTHER" id="PTHR10458">
    <property type="entry name" value="PEPTIDE DEFORMYLASE"/>
    <property type="match status" value="1"/>
</dbReference>
<evidence type="ECO:0000256" key="1">
    <source>
        <dbReference type="ARBA" id="ARBA00010759"/>
    </source>
</evidence>
<comment type="cofactor">
    <cofactor evidence="4">
        <name>Fe(2+)</name>
        <dbReference type="ChEBI" id="CHEBI:29033"/>
    </cofactor>
    <text evidence="4">Binds 1 Fe(2+) ion.</text>
</comment>
<protein>
    <recommendedName>
        <fullName evidence="4">Peptide deformylase</fullName>
        <shortName evidence="4">PDF</shortName>
        <ecNumber evidence="4">3.5.1.88</ecNumber>
    </recommendedName>
    <alternativeName>
        <fullName evidence="4">Polypeptide deformylase</fullName>
    </alternativeName>
</protein>
<dbReference type="STRING" id="229203.SAMN05444338_108135"/>
<dbReference type="NCBIfam" id="TIGR00079">
    <property type="entry name" value="pept_deformyl"/>
    <property type="match status" value="1"/>
</dbReference>
<comment type="similarity">
    <text evidence="1 4">Belongs to the polypeptide deformylase family.</text>
</comment>
<dbReference type="GO" id="GO:0006412">
    <property type="term" value="P:translation"/>
    <property type="evidence" value="ECO:0007669"/>
    <property type="project" value="UniProtKB-UniRule"/>
</dbReference>
<evidence type="ECO:0000256" key="4">
    <source>
        <dbReference type="HAMAP-Rule" id="MF_00163"/>
    </source>
</evidence>
<proteinExistence type="inferred from homology"/>
<dbReference type="AlphaFoldDB" id="A0A1H3A649"/>
<keyword evidence="3 4" id="KW-0378">Hydrolase</keyword>
<evidence type="ECO:0000313" key="6">
    <source>
        <dbReference type="Proteomes" id="UP000198569"/>
    </source>
</evidence>
<dbReference type="InterPro" id="IPR036821">
    <property type="entry name" value="Peptide_deformylase_sf"/>
</dbReference>
<accession>A0A1H3A649</accession>
<dbReference type="HAMAP" id="MF_00163">
    <property type="entry name" value="Pep_deformylase"/>
    <property type="match status" value="1"/>
</dbReference>
<evidence type="ECO:0000313" key="5">
    <source>
        <dbReference type="EMBL" id="SDX25202.1"/>
    </source>
</evidence>
<feature type="active site" evidence="4">
    <location>
        <position position="163"/>
    </location>
</feature>
<dbReference type="Pfam" id="PF01327">
    <property type="entry name" value="Pep_deformylase"/>
    <property type="match status" value="1"/>
</dbReference>
<dbReference type="NCBIfam" id="NF001159">
    <property type="entry name" value="PRK00150.1-3"/>
    <property type="match status" value="1"/>
</dbReference>
<dbReference type="CDD" id="cd00487">
    <property type="entry name" value="Pep_deformylase"/>
    <property type="match status" value="1"/>
</dbReference>